<keyword evidence="10" id="KW-0443">Lipid metabolism</keyword>
<evidence type="ECO:0000256" key="2">
    <source>
        <dbReference type="ARBA" id="ARBA00005983"/>
    </source>
</evidence>
<proteinExistence type="inferred from homology"/>
<keyword evidence="4" id="KW-0808">Transferase</keyword>
<dbReference type="EMBL" id="BMMK01000027">
    <property type="protein sequence ID" value="GGM71538.1"/>
    <property type="molecule type" value="Genomic_DNA"/>
</dbReference>
<reference evidence="14" key="1">
    <citation type="journal article" date="2014" name="Int. J. Syst. Evol. Microbiol.">
        <title>Complete genome sequence of Corynebacterium casei LMG S-19264T (=DSM 44701T), isolated from a smear-ripened cheese.</title>
        <authorList>
            <consortium name="US DOE Joint Genome Institute (JGI-PGF)"/>
            <person name="Walter F."/>
            <person name="Albersmeier A."/>
            <person name="Kalinowski J."/>
            <person name="Ruckert C."/>
        </authorList>
    </citation>
    <scope>NUCLEOTIDE SEQUENCE</scope>
    <source>
        <strain evidence="14">CGMCC 4.5737</strain>
    </source>
</reference>
<dbReference type="SUPFAM" id="SSF111331">
    <property type="entry name" value="NAD kinase/diacylglycerol kinase-like"/>
    <property type="match status" value="1"/>
</dbReference>
<keyword evidence="15" id="KW-1185">Reference proteome</keyword>
<evidence type="ECO:0000256" key="6">
    <source>
        <dbReference type="ARBA" id="ARBA00022741"/>
    </source>
</evidence>
<dbReference type="Pfam" id="PF19279">
    <property type="entry name" value="YegS_C"/>
    <property type="match status" value="1"/>
</dbReference>
<evidence type="ECO:0000259" key="13">
    <source>
        <dbReference type="PROSITE" id="PS50146"/>
    </source>
</evidence>
<dbReference type="PROSITE" id="PS50146">
    <property type="entry name" value="DAGK"/>
    <property type="match status" value="1"/>
</dbReference>
<accession>A0A8J3CJG2</accession>
<dbReference type="Gene3D" id="2.60.200.40">
    <property type="match status" value="1"/>
</dbReference>
<keyword evidence="9" id="KW-0460">Magnesium</keyword>
<name>A0A8J3CJG2_9PSEU</name>
<comment type="similarity">
    <text evidence="2">Belongs to the diacylglycerol/lipid kinase family.</text>
</comment>
<keyword evidence="11" id="KW-0594">Phospholipid biosynthesis</keyword>
<dbReference type="PANTHER" id="PTHR12358:SF106">
    <property type="entry name" value="LIPID KINASE YEGS"/>
    <property type="match status" value="1"/>
</dbReference>
<feature type="domain" description="DAGKc" evidence="13">
    <location>
        <begin position="1"/>
        <end position="132"/>
    </location>
</feature>
<dbReference type="GO" id="GO:0046872">
    <property type="term" value="F:metal ion binding"/>
    <property type="evidence" value="ECO:0007669"/>
    <property type="project" value="UniProtKB-KW"/>
</dbReference>
<sequence>MRTVLLVNPAAATGAAARVAGSVAQRLREGTDQLALRVATSPAETLGLAARAVADGADTVVVLGGDGAAHAAVQACAGTDTALALVPAGTGNDLANALGVPNNPLLAADEVARALREGRRRRIDLGRVSGGSWFATVLCAGFDSAVNERANALRWPGGPRRYDLAILLELARLRPRPLVVDTGDATVELDATLVAVGNTGCYGGGIPVCPDADPADGLFDVTIVGRVSRSALVRIVPTLRTGRHVEHPAVTTLRVRSLHLGGRTGWVAYADGERQARLPLTVRCEPAALAVVA</sequence>
<organism evidence="14 15">
    <name type="scientific">Longimycelium tulufanense</name>
    <dbReference type="NCBI Taxonomy" id="907463"/>
    <lineage>
        <taxon>Bacteria</taxon>
        <taxon>Bacillati</taxon>
        <taxon>Actinomycetota</taxon>
        <taxon>Actinomycetes</taxon>
        <taxon>Pseudonocardiales</taxon>
        <taxon>Pseudonocardiaceae</taxon>
        <taxon>Longimycelium</taxon>
    </lineage>
</organism>
<dbReference type="InterPro" id="IPR016064">
    <property type="entry name" value="NAD/diacylglycerol_kinase_sf"/>
</dbReference>
<evidence type="ECO:0000256" key="12">
    <source>
        <dbReference type="ARBA" id="ARBA00023264"/>
    </source>
</evidence>
<evidence type="ECO:0000256" key="10">
    <source>
        <dbReference type="ARBA" id="ARBA00023098"/>
    </source>
</evidence>
<evidence type="ECO:0000256" key="9">
    <source>
        <dbReference type="ARBA" id="ARBA00022842"/>
    </source>
</evidence>
<dbReference type="InterPro" id="IPR017438">
    <property type="entry name" value="ATP-NAD_kinase_N"/>
</dbReference>
<dbReference type="InterPro" id="IPR045540">
    <property type="entry name" value="YegS/DAGK_C"/>
</dbReference>
<evidence type="ECO:0000256" key="3">
    <source>
        <dbReference type="ARBA" id="ARBA00022516"/>
    </source>
</evidence>
<comment type="caution">
    <text evidence="14">The sequence shown here is derived from an EMBL/GenBank/DDBJ whole genome shotgun (WGS) entry which is preliminary data.</text>
</comment>
<dbReference type="GO" id="GO:0008654">
    <property type="term" value="P:phospholipid biosynthetic process"/>
    <property type="evidence" value="ECO:0007669"/>
    <property type="project" value="UniProtKB-KW"/>
</dbReference>
<reference evidence="14" key="2">
    <citation type="submission" date="2020-09" db="EMBL/GenBank/DDBJ databases">
        <authorList>
            <person name="Sun Q."/>
            <person name="Zhou Y."/>
        </authorList>
    </citation>
    <scope>NUCLEOTIDE SEQUENCE</scope>
    <source>
        <strain evidence="14">CGMCC 4.5737</strain>
    </source>
</reference>
<dbReference type="AlphaFoldDB" id="A0A8J3CJG2"/>
<dbReference type="Proteomes" id="UP000637578">
    <property type="component" value="Unassembled WGS sequence"/>
</dbReference>
<evidence type="ECO:0000256" key="7">
    <source>
        <dbReference type="ARBA" id="ARBA00022777"/>
    </source>
</evidence>
<dbReference type="SMART" id="SM00046">
    <property type="entry name" value="DAGKc"/>
    <property type="match status" value="1"/>
</dbReference>
<keyword evidence="3" id="KW-0444">Lipid biosynthesis</keyword>
<evidence type="ECO:0000256" key="11">
    <source>
        <dbReference type="ARBA" id="ARBA00023209"/>
    </source>
</evidence>
<dbReference type="PANTHER" id="PTHR12358">
    <property type="entry name" value="SPHINGOSINE KINASE"/>
    <property type="match status" value="1"/>
</dbReference>
<evidence type="ECO:0000256" key="5">
    <source>
        <dbReference type="ARBA" id="ARBA00022723"/>
    </source>
</evidence>
<dbReference type="Gene3D" id="3.40.50.10330">
    <property type="entry name" value="Probable inorganic polyphosphate/atp-NAD kinase, domain 1"/>
    <property type="match status" value="1"/>
</dbReference>
<dbReference type="Pfam" id="PF00781">
    <property type="entry name" value="DAGK_cat"/>
    <property type="match status" value="1"/>
</dbReference>
<keyword evidence="12" id="KW-1208">Phospholipid metabolism</keyword>
<protein>
    <submittedName>
        <fullName evidence="14">Sphingosine kinase</fullName>
    </submittedName>
</protein>
<keyword evidence="6" id="KW-0547">Nucleotide-binding</keyword>
<dbReference type="GO" id="GO:0005886">
    <property type="term" value="C:plasma membrane"/>
    <property type="evidence" value="ECO:0007669"/>
    <property type="project" value="TreeGrafter"/>
</dbReference>
<evidence type="ECO:0000313" key="15">
    <source>
        <dbReference type="Proteomes" id="UP000637578"/>
    </source>
</evidence>
<gene>
    <name evidence="14" type="ORF">GCM10012275_47490</name>
</gene>
<dbReference type="NCBIfam" id="TIGR00147">
    <property type="entry name" value="YegS/Rv2252/BmrU family lipid kinase"/>
    <property type="match status" value="1"/>
</dbReference>
<keyword evidence="5" id="KW-0479">Metal-binding</keyword>
<dbReference type="RefSeq" id="WP_189060637.1">
    <property type="nucleotide sequence ID" value="NZ_BMMK01000027.1"/>
</dbReference>
<dbReference type="GO" id="GO:0005524">
    <property type="term" value="F:ATP binding"/>
    <property type="evidence" value="ECO:0007669"/>
    <property type="project" value="UniProtKB-KW"/>
</dbReference>
<evidence type="ECO:0000256" key="8">
    <source>
        <dbReference type="ARBA" id="ARBA00022840"/>
    </source>
</evidence>
<dbReference type="InterPro" id="IPR005218">
    <property type="entry name" value="Diacylglycerol/lipid_kinase"/>
</dbReference>
<dbReference type="GO" id="GO:0004143">
    <property type="term" value="F:ATP-dependent diacylglycerol kinase activity"/>
    <property type="evidence" value="ECO:0007669"/>
    <property type="project" value="TreeGrafter"/>
</dbReference>
<evidence type="ECO:0000256" key="4">
    <source>
        <dbReference type="ARBA" id="ARBA00022679"/>
    </source>
</evidence>
<keyword evidence="7 14" id="KW-0418">Kinase</keyword>
<comment type="cofactor">
    <cofactor evidence="1">
        <name>Mg(2+)</name>
        <dbReference type="ChEBI" id="CHEBI:18420"/>
    </cofactor>
</comment>
<dbReference type="InterPro" id="IPR001206">
    <property type="entry name" value="Diacylglycerol_kinase_cat_dom"/>
</dbReference>
<dbReference type="InterPro" id="IPR050187">
    <property type="entry name" value="Lipid_Phosphate_FormReg"/>
</dbReference>
<evidence type="ECO:0000313" key="14">
    <source>
        <dbReference type="EMBL" id="GGM71538.1"/>
    </source>
</evidence>
<keyword evidence="8" id="KW-0067">ATP-binding</keyword>
<evidence type="ECO:0000256" key="1">
    <source>
        <dbReference type="ARBA" id="ARBA00001946"/>
    </source>
</evidence>